<dbReference type="EMBL" id="CAJNOR010000471">
    <property type="protein sequence ID" value="CAF0924135.1"/>
    <property type="molecule type" value="Genomic_DNA"/>
</dbReference>
<dbReference type="AlphaFoldDB" id="A0A814BA67"/>
<accession>A0A814BA67</accession>
<dbReference type="InterPro" id="IPR041966">
    <property type="entry name" value="LOTUS-like"/>
</dbReference>
<keyword evidence="3" id="KW-1185">Reference proteome</keyword>
<dbReference type="Gene3D" id="3.30.420.610">
    <property type="entry name" value="LOTUS domain-like"/>
    <property type="match status" value="1"/>
</dbReference>
<dbReference type="CDD" id="cd09972">
    <property type="entry name" value="LOTUS_TDRD_OSKAR"/>
    <property type="match status" value="1"/>
</dbReference>
<feature type="domain" description="HTH OST-type" evidence="1">
    <location>
        <begin position="5"/>
        <end position="79"/>
    </location>
</feature>
<reference evidence="2" key="1">
    <citation type="submission" date="2021-02" db="EMBL/GenBank/DDBJ databases">
        <authorList>
            <person name="Nowell W R."/>
        </authorList>
    </citation>
    <scope>NUCLEOTIDE SEQUENCE</scope>
</reference>
<comment type="caution">
    <text evidence="2">The sequence shown here is derived from an EMBL/GenBank/DDBJ whole genome shotgun (WGS) entry which is preliminary data.</text>
</comment>
<name>A0A814BA67_ADIRI</name>
<gene>
    <name evidence="2" type="ORF">XAT740_LOCUS9204</name>
</gene>
<dbReference type="PROSITE" id="PS51644">
    <property type="entry name" value="HTH_OST"/>
    <property type="match status" value="1"/>
</dbReference>
<evidence type="ECO:0000313" key="2">
    <source>
        <dbReference type="EMBL" id="CAF0924135.1"/>
    </source>
</evidence>
<dbReference type="Proteomes" id="UP000663828">
    <property type="component" value="Unassembled WGS sequence"/>
</dbReference>
<evidence type="ECO:0000313" key="3">
    <source>
        <dbReference type="Proteomes" id="UP000663828"/>
    </source>
</evidence>
<dbReference type="Pfam" id="PF12872">
    <property type="entry name" value="OST-HTH"/>
    <property type="match status" value="1"/>
</dbReference>
<protein>
    <recommendedName>
        <fullName evidence="1">HTH OST-type domain-containing protein</fullName>
    </recommendedName>
</protein>
<sequence length="174" mass="20167">MTSLLLNNLKIEIRSLLVSSPTGLHEDELARDYALFNSQRSLPYQLFGCSTLTEFLESLTDVLHRSDDGMFHPIVDQSTEHIFKLVQQQRAKKKTIKKPLIGRKRPMPSSNTSSQRVHVTVDAKKSPTIVKQMRIIRENKVNKDEKSAVKFERIHVTNDLLQSLLRHFQQQQKY</sequence>
<dbReference type="InterPro" id="IPR025605">
    <property type="entry name" value="OST-HTH/LOTUS_dom"/>
</dbReference>
<evidence type="ECO:0000259" key="1">
    <source>
        <dbReference type="PROSITE" id="PS51644"/>
    </source>
</evidence>
<organism evidence="2 3">
    <name type="scientific">Adineta ricciae</name>
    <name type="common">Rotifer</name>
    <dbReference type="NCBI Taxonomy" id="249248"/>
    <lineage>
        <taxon>Eukaryota</taxon>
        <taxon>Metazoa</taxon>
        <taxon>Spiralia</taxon>
        <taxon>Gnathifera</taxon>
        <taxon>Rotifera</taxon>
        <taxon>Eurotatoria</taxon>
        <taxon>Bdelloidea</taxon>
        <taxon>Adinetida</taxon>
        <taxon>Adinetidae</taxon>
        <taxon>Adineta</taxon>
    </lineage>
</organism>
<proteinExistence type="predicted"/>